<dbReference type="Pfam" id="PF01793">
    <property type="entry name" value="Glyco_transf_15"/>
    <property type="match status" value="1"/>
</dbReference>
<dbReference type="RefSeq" id="XP_060123220.1">
    <property type="nucleotide sequence ID" value="XM_060267237.1"/>
</dbReference>
<dbReference type="GO" id="GO:0005794">
    <property type="term" value="C:Golgi apparatus"/>
    <property type="evidence" value="ECO:0007669"/>
    <property type="project" value="TreeGrafter"/>
</dbReference>
<dbReference type="SUPFAM" id="SSF53448">
    <property type="entry name" value="Nucleotide-diphospho-sugar transferases"/>
    <property type="match status" value="1"/>
</dbReference>
<reference evidence="5" key="1">
    <citation type="submission" date="2023-03" db="EMBL/GenBank/DDBJ databases">
        <title>Mating type loci evolution in Malassezia.</title>
        <authorList>
            <person name="Coelho M.A."/>
        </authorList>
    </citation>
    <scope>NUCLEOTIDE SEQUENCE</scope>
    <source>
        <strain evidence="5">CBS 9431</strain>
    </source>
</reference>
<keyword evidence="4" id="KW-1133">Transmembrane helix</keyword>
<evidence type="ECO:0000313" key="6">
    <source>
        <dbReference type="Proteomes" id="UP001217754"/>
    </source>
</evidence>
<dbReference type="EMBL" id="CP119963">
    <property type="protein sequence ID" value="WFD40323.1"/>
    <property type="molecule type" value="Genomic_DNA"/>
</dbReference>
<comment type="similarity">
    <text evidence="1">Belongs to the glycosyltransferase 15 family.</text>
</comment>
<dbReference type="GO" id="GO:0006487">
    <property type="term" value="P:protein N-linked glycosylation"/>
    <property type="evidence" value="ECO:0007669"/>
    <property type="project" value="TreeGrafter"/>
</dbReference>
<dbReference type="FunFam" id="3.90.550.10:FF:000051">
    <property type="entry name" value="Alpha-1,2-mannosyltransferase (Ktr4)"/>
    <property type="match status" value="1"/>
</dbReference>
<dbReference type="GO" id="GO:0000032">
    <property type="term" value="P:cell wall mannoprotein biosynthetic process"/>
    <property type="evidence" value="ECO:0007669"/>
    <property type="project" value="TreeGrafter"/>
</dbReference>
<accession>A0AAF0F056</accession>
<dbReference type="PANTHER" id="PTHR31121:SF6">
    <property type="entry name" value="ALPHA-1,2 MANNOSYLTRANSFERASE KTR1"/>
    <property type="match status" value="1"/>
</dbReference>
<evidence type="ECO:0000313" key="5">
    <source>
        <dbReference type="EMBL" id="WFD40323.1"/>
    </source>
</evidence>
<dbReference type="PANTHER" id="PTHR31121">
    <property type="entry name" value="ALPHA-1,2 MANNOSYLTRANSFERASE KTR1"/>
    <property type="match status" value="1"/>
</dbReference>
<name>A0AAF0F056_9BASI</name>
<dbReference type="Proteomes" id="UP001217754">
    <property type="component" value="Chromosome 6"/>
</dbReference>
<keyword evidence="6" id="KW-1185">Reference proteome</keyword>
<protein>
    <submittedName>
        <fullName evidence="5">Uncharacterized protein</fullName>
    </submittedName>
</protein>
<evidence type="ECO:0000256" key="4">
    <source>
        <dbReference type="SAM" id="Phobius"/>
    </source>
</evidence>
<evidence type="ECO:0000256" key="1">
    <source>
        <dbReference type="ARBA" id="ARBA00007677"/>
    </source>
</evidence>
<dbReference type="InterPro" id="IPR002685">
    <property type="entry name" value="Glyco_trans_15"/>
</dbReference>
<dbReference type="InterPro" id="IPR029044">
    <property type="entry name" value="Nucleotide-diphossugar_trans"/>
</dbReference>
<gene>
    <name evidence="5" type="ORF">MJAP1_003309</name>
</gene>
<sequence length="441" mass="52068">MLESVVRRPQRLLFVLIAFMVILFFSTYLSLSSWGSEQVRTHYETLKAAFQKNQTHAPSTVQTDLTGLTGGASSGSPSRTFMDGVKTVEDLRKYAVKGKDGNLYPPQFVPSEVNKMPRAKAGFIVLVRNNELEDMRKSMRDVEDRFNRKYGYPWIFLNNEPFSEEFKAGVKKMTRSEVRFGYIPPEMWGYPDWIDQDYAAKQRKKMTDEGVIYGWSESYRHMCRFQSGFFWRHNLTMDLDFYWRVEPGIKLFCDLDYDPFVFMQLNDKKYGFTISLHEYVATIPTLWDETKKFMKAHPDYLAKDHALHFMTDEPERLLEPGYNMCHFWSNFEIADLRFWRGQQYTEYFDHLDKAGGFFYERWGDAPVHSIAAVLFLNRSQIHHFNDIGYYHGPWTHCPKNRGLFHDNGKCLCNPEDSADYDNFMCMKEWWRTSIEGDPNKL</sequence>
<dbReference type="GeneID" id="85226960"/>
<dbReference type="GO" id="GO:0000026">
    <property type="term" value="F:alpha-1,2-mannosyltransferase activity"/>
    <property type="evidence" value="ECO:0007669"/>
    <property type="project" value="TreeGrafter"/>
</dbReference>
<feature type="transmembrane region" description="Helical" evidence="4">
    <location>
        <begin position="12"/>
        <end position="31"/>
    </location>
</feature>
<keyword evidence="2" id="KW-0808">Transferase</keyword>
<keyword evidence="4" id="KW-0472">Membrane</keyword>
<keyword evidence="4" id="KW-0812">Transmembrane</keyword>
<evidence type="ECO:0000256" key="2">
    <source>
        <dbReference type="ARBA" id="ARBA00022679"/>
    </source>
</evidence>
<organism evidence="5 6">
    <name type="scientific">Malassezia japonica</name>
    <dbReference type="NCBI Taxonomy" id="223818"/>
    <lineage>
        <taxon>Eukaryota</taxon>
        <taxon>Fungi</taxon>
        <taxon>Dikarya</taxon>
        <taxon>Basidiomycota</taxon>
        <taxon>Ustilaginomycotina</taxon>
        <taxon>Malasseziomycetes</taxon>
        <taxon>Malasseziales</taxon>
        <taxon>Malasseziaceae</taxon>
        <taxon>Malassezia</taxon>
    </lineage>
</organism>
<feature type="region of interest" description="Disordered" evidence="3">
    <location>
        <begin position="57"/>
        <end position="79"/>
    </location>
</feature>
<dbReference type="Gene3D" id="3.90.550.10">
    <property type="entry name" value="Spore Coat Polysaccharide Biosynthesis Protein SpsA, Chain A"/>
    <property type="match status" value="1"/>
</dbReference>
<proteinExistence type="inferred from homology"/>
<dbReference type="GO" id="GO:0016020">
    <property type="term" value="C:membrane"/>
    <property type="evidence" value="ECO:0007669"/>
    <property type="project" value="InterPro"/>
</dbReference>
<evidence type="ECO:0000256" key="3">
    <source>
        <dbReference type="SAM" id="MobiDB-lite"/>
    </source>
</evidence>
<dbReference type="AlphaFoldDB" id="A0AAF0F056"/>